<evidence type="ECO:0000256" key="4">
    <source>
        <dbReference type="ARBA" id="ARBA00068230"/>
    </source>
</evidence>
<evidence type="ECO:0000313" key="7">
    <source>
        <dbReference type="Ensembl" id="ENSSFAP00005034569.1"/>
    </source>
</evidence>
<feature type="compositionally biased region" description="Basic and acidic residues" evidence="6">
    <location>
        <begin position="107"/>
        <end position="118"/>
    </location>
</feature>
<evidence type="ECO:0000256" key="6">
    <source>
        <dbReference type="SAM" id="MobiDB-lite"/>
    </source>
</evidence>
<name>A0A672I097_SALFA</name>
<dbReference type="AlphaFoldDB" id="A0A672I097"/>
<dbReference type="SUPFAM" id="SSF82657">
    <property type="entry name" value="BolA-like"/>
    <property type="match status" value="1"/>
</dbReference>
<evidence type="ECO:0000256" key="2">
    <source>
        <dbReference type="ARBA" id="ARBA00053549"/>
    </source>
</evidence>
<dbReference type="Pfam" id="PF01722">
    <property type="entry name" value="BolA"/>
    <property type="match status" value="1"/>
</dbReference>
<proteinExistence type="inferred from homology"/>
<dbReference type="PANTHER" id="PTHR46229:SF2">
    <property type="entry name" value="BOLA-LIKE PROTEIN 1"/>
    <property type="match status" value="1"/>
</dbReference>
<dbReference type="GO" id="GO:0005739">
    <property type="term" value="C:mitochondrion"/>
    <property type="evidence" value="ECO:0007669"/>
    <property type="project" value="TreeGrafter"/>
</dbReference>
<reference evidence="7" key="3">
    <citation type="submission" date="2025-09" db="UniProtKB">
        <authorList>
            <consortium name="Ensembl"/>
        </authorList>
    </citation>
    <scope>IDENTIFICATION</scope>
</reference>
<comment type="subunit">
    <text evidence="3">Interacts with GLRX5.</text>
</comment>
<dbReference type="Gene3D" id="3.30.300.90">
    <property type="entry name" value="BolA-like"/>
    <property type="match status" value="1"/>
</dbReference>
<reference evidence="7" key="1">
    <citation type="submission" date="2019-06" db="EMBL/GenBank/DDBJ databases">
        <authorList>
            <consortium name="Wellcome Sanger Institute Data Sharing"/>
        </authorList>
    </citation>
    <scope>NUCLEOTIDE SEQUENCE [LARGE SCALE GENOMIC DNA]</scope>
</reference>
<dbReference type="InterPro" id="IPR002634">
    <property type="entry name" value="BolA"/>
</dbReference>
<keyword evidence="8" id="KW-1185">Reference proteome</keyword>
<sequence>ADILTDRAIRTKLSAALSPDHLEVHNESHMHAVPPGAESHFRVLVVSRRFAGLPPLQRHRLVHQALSEELAGRVHALAIQAKTPEQWTSNPTLDRSPACRGGSRGDGALRDKLQAGGD</sequence>
<comment type="similarity">
    <text evidence="1 5">Belongs to the BolA/IbaG family.</text>
</comment>
<protein>
    <recommendedName>
        <fullName evidence="4">BolA-like protein 1</fullName>
    </recommendedName>
</protein>
<organism evidence="7 8">
    <name type="scientific">Salarias fasciatus</name>
    <name type="common">Jewelled blenny</name>
    <name type="synonym">Blennius fasciatus</name>
    <dbReference type="NCBI Taxonomy" id="181472"/>
    <lineage>
        <taxon>Eukaryota</taxon>
        <taxon>Metazoa</taxon>
        <taxon>Chordata</taxon>
        <taxon>Craniata</taxon>
        <taxon>Vertebrata</taxon>
        <taxon>Euteleostomi</taxon>
        <taxon>Actinopterygii</taxon>
        <taxon>Neopterygii</taxon>
        <taxon>Teleostei</taxon>
        <taxon>Neoteleostei</taxon>
        <taxon>Acanthomorphata</taxon>
        <taxon>Ovalentaria</taxon>
        <taxon>Blenniimorphae</taxon>
        <taxon>Blenniiformes</taxon>
        <taxon>Blennioidei</taxon>
        <taxon>Blenniidae</taxon>
        <taxon>Salariinae</taxon>
        <taxon>Salarias</taxon>
    </lineage>
</organism>
<evidence type="ECO:0000256" key="3">
    <source>
        <dbReference type="ARBA" id="ARBA00064144"/>
    </source>
</evidence>
<dbReference type="OMA" id="CLGGFGK"/>
<evidence type="ECO:0000313" key="8">
    <source>
        <dbReference type="Proteomes" id="UP000472267"/>
    </source>
</evidence>
<dbReference type="InParanoid" id="A0A672I097"/>
<evidence type="ECO:0000256" key="5">
    <source>
        <dbReference type="RuleBase" id="RU003860"/>
    </source>
</evidence>
<dbReference type="InterPro" id="IPR050961">
    <property type="entry name" value="BolA/IbaG_stress_morph_reg"/>
</dbReference>
<comment type="function">
    <text evidence="2">Acts as a mitochondrial iron-sulfur (Fe-S) cluster assembly factor that facilitates (Fe-S) cluster insertion into a subset of mitochondrial proteins. Probably acts together with the monothiol glutaredoxin GLRX5. May protect cells against oxidative stress.</text>
</comment>
<dbReference type="PIRSF" id="PIRSF003113">
    <property type="entry name" value="BolA"/>
    <property type="match status" value="1"/>
</dbReference>
<feature type="compositionally biased region" description="Polar residues" evidence="6">
    <location>
        <begin position="83"/>
        <end position="93"/>
    </location>
</feature>
<dbReference type="PANTHER" id="PTHR46229">
    <property type="entry name" value="BOLA TRANSCRIPTION REGULATOR"/>
    <property type="match status" value="1"/>
</dbReference>
<dbReference type="GO" id="GO:1990229">
    <property type="term" value="C:iron-sulfur cluster assembly complex"/>
    <property type="evidence" value="ECO:0007669"/>
    <property type="project" value="UniProtKB-ARBA"/>
</dbReference>
<accession>A0A672I097</accession>
<feature type="region of interest" description="Disordered" evidence="6">
    <location>
        <begin position="81"/>
        <end position="118"/>
    </location>
</feature>
<dbReference type="Proteomes" id="UP000472267">
    <property type="component" value="Chromosome 11"/>
</dbReference>
<dbReference type="InterPro" id="IPR036065">
    <property type="entry name" value="BolA-like_sf"/>
</dbReference>
<dbReference type="FunFam" id="3.30.300.90:FF:000001">
    <property type="entry name" value="Transcriptional regulator BolA"/>
    <property type="match status" value="1"/>
</dbReference>
<evidence type="ECO:0000256" key="1">
    <source>
        <dbReference type="ARBA" id="ARBA00005578"/>
    </source>
</evidence>
<reference evidence="7" key="2">
    <citation type="submission" date="2025-08" db="UniProtKB">
        <authorList>
            <consortium name="Ensembl"/>
        </authorList>
    </citation>
    <scope>IDENTIFICATION</scope>
</reference>
<dbReference type="Ensembl" id="ENSSFAT00005035870.1">
    <property type="protein sequence ID" value="ENSSFAP00005034569.1"/>
    <property type="gene ID" value="ENSSFAG00005017542.1"/>
</dbReference>